<organism evidence="4 5">
    <name type="scientific">Taxus chinensis</name>
    <name type="common">Chinese yew</name>
    <name type="synonym">Taxus wallichiana var. chinensis</name>
    <dbReference type="NCBI Taxonomy" id="29808"/>
    <lineage>
        <taxon>Eukaryota</taxon>
        <taxon>Viridiplantae</taxon>
        <taxon>Streptophyta</taxon>
        <taxon>Embryophyta</taxon>
        <taxon>Tracheophyta</taxon>
        <taxon>Spermatophyta</taxon>
        <taxon>Pinopsida</taxon>
        <taxon>Pinidae</taxon>
        <taxon>Conifers II</taxon>
        <taxon>Cupressales</taxon>
        <taxon>Taxaceae</taxon>
        <taxon>Taxus</taxon>
    </lineage>
</organism>
<proteinExistence type="predicted"/>
<sequence>DIISEHPERFFVAEIVREKIFMQYRKEIPYACQVNVVNYIARPTSKHFIEVEILVEKDPQKMIIIGKEGRALKILATAARLDIEDFLQKKVYLE</sequence>
<dbReference type="InterPro" id="IPR009019">
    <property type="entry name" value="KH_sf_prok-type"/>
</dbReference>
<keyword evidence="1 2" id="KW-0694">RNA-binding</keyword>
<dbReference type="GO" id="GO:0005525">
    <property type="term" value="F:GTP binding"/>
    <property type="evidence" value="ECO:0007669"/>
    <property type="project" value="InterPro"/>
</dbReference>
<dbReference type="PROSITE" id="PS50823">
    <property type="entry name" value="KH_TYPE_2"/>
    <property type="match status" value="1"/>
</dbReference>
<dbReference type="SUPFAM" id="SSF54814">
    <property type="entry name" value="Prokaryotic type KH domain (KH-domain type II)"/>
    <property type="match status" value="1"/>
</dbReference>
<gene>
    <name evidence="4" type="ORF">KI387_021789</name>
</gene>
<evidence type="ECO:0000259" key="3">
    <source>
        <dbReference type="PROSITE" id="PS50823"/>
    </source>
</evidence>
<reference evidence="4 5" key="1">
    <citation type="journal article" date="2021" name="Nat. Plants">
        <title>The Taxus genome provides insights into paclitaxel biosynthesis.</title>
        <authorList>
            <person name="Xiong X."/>
            <person name="Gou J."/>
            <person name="Liao Q."/>
            <person name="Li Y."/>
            <person name="Zhou Q."/>
            <person name="Bi G."/>
            <person name="Li C."/>
            <person name="Du R."/>
            <person name="Wang X."/>
            <person name="Sun T."/>
            <person name="Guo L."/>
            <person name="Liang H."/>
            <person name="Lu P."/>
            <person name="Wu Y."/>
            <person name="Zhang Z."/>
            <person name="Ro D.K."/>
            <person name="Shang Y."/>
            <person name="Huang S."/>
            <person name="Yan J."/>
        </authorList>
    </citation>
    <scope>NUCLEOTIDE SEQUENCE [LARGE SCALE GENOMIC DNA]</scope>
    <source>
        <strain evidence="4">Ta-2019</strain>
    </source>
</reference>
<dbReference type="Pfam" id="PF07650">
    <property type="entry name" value="KH_2"/>
    <property type="match status" value="1"/>
</dbReference>
<dbReference type="GO" id="GO:0019843">
    <property type="term" value="F:rRNA binding"/>
    <property type="evidence" value="ECO:0007669"/>
    <property type="project" value="TreeGrafter"/>
</dbReference>
<dbReference type="AlphaFoldDB" id="A0AA38GE83"/>
<dbReference type="PANTHER" id="PTHR42698:SF2">
    <property type="entry name" value="GTPASE ERA-LIKE, CHLOROPLASTIC"/>
    <property type="match status" value="1"/>
</dbReference>
<dbReference type="CDD" id="cd22534">
    <property type="entry name" value="KH-II_Era"/>
    <property type="match status" value="1"/>
</dbReference>
<accession>A0AA38GE83</accession>
<evidence type="ECO:0000256" key="2">
    <source>
        <dbReference type="PROSITE-ProRule" id="PRU00118"/>
    </source>
</evidence>
<dbReference type="EMBL" id="JAHRHJ020000004">
    <property type="protein sequence ID" value="KAH9320020.1"/>
    <property type="molecule type" value="Genomic_DNA"/>
</dbReference>
<dbReference type="InterPro" id="IPR015946">
    <property type="entry name" value="KH_dom-like_a/b"/>
</dbReference>
<evidence type="ECO:0000256" key="1">
    <source>
        <dbReference type="ARBA" id="ARBA00022884"/>
    </source>
</evidence>
<dbReference type="Gene3D" id="3.30.300.20">
    <property type="match status" value="1"/>
</dbReference>
<feature type="non-terminal residue" evidence="4">
    <location>
        <position position="94"/>
    </location>
</feature>
<dbReference type="PANTHER" id="PTHR42698">
    <property type="entry name" value="GTPASE ERA"/>
    <property type="match status" value="1"/>
</dbReference>
<dbReference type="InterPro" id="IPR004044">
    <property type="entry name" value="KH_dom_type_2"/>
</dbReference>
<protein>
    <recommendedName>
        <fullName evidence="3">KH type-2 domain-containing protein</fullName>
    </recommendedName>
</protein>
<dbReference type="GO" id="GO:0000028">
    <property type="term" value="P:ribosomal small subunit assembly"/>
    <property type="evidence" value="ECO:0007669"/>
    <property type="project" value="TreeGrafter"/>
</dbReference>
<keyword evidence="5" id="KW-1185">Reference proteome</keyword>
<dbReference type="GO" id="GO:0043024">
    <property type="term" value="F:ribosomal small subunit binding"/>
    <property type="evidence" value="ECO:0007669"/>
    <property type="project" value="TreeGrafter"/>
</dbReference>
<evidence type="ECO:0000313" key="4">
    <source>
        <dbReference type="EMBL" id="KAH9320020.1"/>
    </source>
</evidence>
<evidence type="ECO:0000313" key="5">
    <source>
        <dbReference type="Proteomes" id="UP000824469"/>
    </source>
</evidence>
<dbReference type="Proteomes" id="UP000824469">
    <property type="component" value="Unassembled WGS sequence"/>
</dbReference>
<dbReference type="InterPro" id="IPR005662">
    <property type="entry name" value="GTPase_Era-like"/>
</dbReference>
<comment type="caution">
    <text evidence="4">The sequence shown here is derived from an EMBL/GenBank/DDBJ whole genome shotgun (WGS) entry which is preliminary data.</text>
</comment>
<feature type="non-terminal residue" evidence="4">
    <location>
        <position position="1"/>
    </location>
</feature>
<name>A0AA38GE83_TAXCH</name>
<feature type="domain" description="KH type-2" evidence="3">
    <location>
        <begin position="24"/>
        <end position="94"/>
    </location>
</feature>